<proteinExistence type="predicted"/>
<dbReference type="Proteomes" id="UP000003340">
    <property type="component" value="Unassembled WGS sequence"/>
</dbReference>
<dbReference type="EMBL" id="ACEC01000019">
    <property type="protein sequence ID" value="EEG31945.1"/>
    <property type="molecule type" value="Genomic_DNA"/>
</dbReference>
<reference evidence="1 2" key="2">
    <citation type="submission" date="2009-02" db="EMBL/GenBank/DDBJ databases">
        <title>Draft genome sequence of Clostridium methylpentosum (DSM 5476).</title>
        <authorList>
            <person name="Sudarsanam P."/>
            <person name="Ley R."/>
            <person name="Guruge J."/>
            <person name="Turnbaugh P.J."/>
            <person name="Mahowald M."/>
            <person name="Liep D."/>
            <person name="Gordon J."/>
        </authorList>
    </citation>
    <scope>NUCLEOTIDE SEQUENCE [LARGE SCALE GENOMIC DNA]</scope>
    <source>
        <strain evidence="1 2">DSM 5476</strain>
    </source>
</reference>
<sequence>MEKKTRDRRKFANAVKLGIRNVEAEVCPGYMHIQVGIPKKVDVSSFMW</sequence>
<evidence type="ECO:0000313" key="2">
    <source>
        <dbReference type="Proteomes" id="UP000003340"/>
    </source>
</evidence>
<dbReference type="STRING" id="537013.CLOSTMETH_00413"/>
<comment type="caution">
    <text evidence="1">The sequence shown here is derived from an EMBL/GenBank/DDBJ whole genome shotgun (WGS) entry which is preliminary data.</text>
</comment>
<name>C0E9B5_9FIRM</name>
<dbReference type="AlphaFoldDB" id="C0E9B5"/>
<dbReference type="HOGENOM" id="CLU_3151306_0_0_9"/>
<gene>
    <name evidence="1" type="ORF">CLOSTMETH_00413</name>
</gene>
<organism evidence="1 2">
    <name type="scientific">[Clostridium] methylpentosum DSM 5476</name>
    <dbReference type="NCBI Taxonomy" id="537013"/>
    <lineage>
        <taxon>Bacteria</taxon>
        <taxon>Bacillati</taxon>
        <taxon>Bacillota</taxon>
        <taxon>Clostridia</taxon>
        <taxon>Eubacteriales</taxon>
        <taxon>Oscillospiraceae</taxon>
        <taxon>Oscillospiraceae incertae sedis</taxon>
    </lineage>
</organism>
<evidence type="ECO:0000313" key="1">
    <source>
        <dbReference type="EMBL" id="EEG31945.1"/>
    </source>
</evidence>
<protein>
    <recommendedName>
        <fullName evidence="3">Transposase IS200-like domain-containing protein</fullName>
    </recommendedName>
</protein>
<keyword evidence="2" id="KW-1185">Reference proteome</keyword>
<reference evidence="1 2" key="1">
    <citation type="submission" date="2009-01" db="EMBL/GenBank/DDBJ databases">
        <authorList>
            <person name="Fulton L."/>
            <person name="Clifton S."/>
            <person name="Fulton B."/>
            <person name="Xu J."/>
            <person name="Minx P."/>
            <person name="Pepin K.H."/>
            <person name="Johnson M."/>
            <person name="Bhonagiri V."/>
            <person name="Nash W.E."/>
            <person name="Mardis E.R."/>
            <person name="Wilson R.K."/>
        </authorList>
    </citation>
    <scope>NUCLEOTIDE SEQUENCE [LARGE SCALE GENOMIC DNA]</scope>
    <source>
        <strain evidence="1 2">DSM 5476</strain>
    </source>
</reference>
<accession>C0E9B5</accession>
<evidence type="ECO:0008006" key="3">
    <source>
        <dbReference type="Google" id="ProtNLM"/>
    </source>
</evidence>